<dbReference type="Pfam" id="PF08863">
    <property type="entry name" value="YolD"/>
    <property type="match status" value="1"/>
</dbReference>
<dbReference type="PANTHER" id="PTHR40051:SF1">
    <property type="entry name" value="YOLD-LIKE FAMILY PROTEIN"/>
    <property type="match status" value="1"/>
</dbReference>
<dbReference type="AlphaFoldDB" id="A0A9X2BDE9"/>
<organism evidence="1 2">
    <name type="scientific">Fictibacillus marinisediminis</name>
    <dbReference type="NCBI Taxonomy" id="2878389"/>
    <lineage>
        <taxon>Bacteria</taxon>
        <taxon>Bacillati</taxon>
        <taxon>Bacillota</taxon>
        <taxon>Bacilli</taxon>
        <taxon>Bacillales</taxon>
        <taxon>Fictibacillaceae</taxon>
        <taxon>Fictibacillus</taxon>
    </lineage>
</organism>
<dbReference type="PANTHER" id="PTHR40051">
    <property type="entry name" value="IG HYPOTHETICAL 15966"/>
    <property type="match status" value="1"/>
</dbReference>
<keyword evidence="2" id="KW-1185">Reference proteome</keyword>
<dbReference type="EMBL" id="JAIWJX010000002">
    <property type="protein sequence ID" value="MCK6257606.1"/>
    <property type="molecule type" value="Genomic_DNA"/>
</dbReference>
<dbReference type="RefSeq" id="WP_248253058.1">
    <property type="nucleotide sequence ID" value="NZ_JAIWJX010000002.1"/>
</dbReference>
<dbReference type="InterPro" id="IPR014962">
    <property type="entry name" value="YolD"/>
</dbReference>
<name>A0A9X2BDE9_9BACL</name>
<evidence type="ECO:0000313" key="1">
    <source>
        <dbReference type="EMBL" id="MCK6257606.1"/>
    </source>
</evidence>
<evidence type="ECO:0000313" key="2">
    <source>
        <dbReference type="Proteomes" id="UP001139011"/>
    </source>
</evidence>
<protein>
    <submittedName>
        <fullName evidence="1">YolD-like family protein</fullName>
    </submittedName>
</protein>
<sequence length="110" mass="13023">MIKDRGSIKWTAMMLPEHVKQLRDWEREEAWLENTELDEQQLEEMNQQIFLAMEEARKVAVLCRKPLGEKAIQGLIHYYDPHHRLLRIMNAEGKRQDVPLDAIIGIEMDV</sequence>
<dbReference type="Proteomes" id="UP001139011">
    <property type="component" value="Unassembled WGS sequence"/>
</dbReference>
<reference evidence="1" key="1">
    <citation type="submission" date="2021-09" db="EMBL/GenBank/DDBJ databases">
        <title>Genome analysis of Fictibacillus sp. KIGAM418 isolated from marine sediment.</title>
        <authorList>
            <person name="Seo M.-J."/>
            <person name="Cho E.-S."/>
            <person name="Hwang C.Y."/>
        </authorList>
    </citation>
    <scope>NUCLEOTIDE SEQUENCE</scope>
    <source>
        <strain evidence="1">KIGAM418</strain>
    </source>
</reference>
<comment type="caution">
    <text evidence="1">The sequence shown here is derived from an EMBL/GenBank/DDBJ whole genome shotgun (WGS) entry which is preliminary data.</text>
</comment>
<proteinExistence type="predicted"/>
<gene>
    <name evidence="1" type="ORF">LCY76_13505</name>
</gene>
<accession>A0A9X2BDE9</accession>